<feature type="transmembrane region" description="Helical" evidence="1">
    <location>
        <begin position="6"/>
        <end position="25"/>
    </location>
</feature>
<name>G3AFD2_SPAPN</name>
<sequence length="167" mass="18749">MQFLTAKTILYARVIFLLAIAFYLVKDPEFLSTSGFVVLLGQAMQVPILHLDKTSPVLGIASIAFGSLAVGDVIPLLAENTVYFESVVPIRVAGYFILAGYVYIVPTSIFSNSLVVTFAFFEIWLNFLIYNNLRDEKYYNMKSFVEENAEAIQRAQGEQVRVVELDD</sequence>
<evidence type="ECO:0000256" key="1">
    <source>
        <dbReference type="SAM" id="Phobius"/>
    </source>
</evidence>
<keyword evidence="1" id="KW-0812">Transmembrane</keyword>
<gene>
    <name evidence="2" type="ORF">SPAPADRAFT_131630</name>
</gene>
<dbReference type="HOGENOM" id="CLU_117796_1_0_1"/>
<accession>G3AFD2</accession>
<dbReference type="OMA" id="CDLMWQF"/>
<evidence type="ECO:0000313" key="2">
    <source>
        <dbReference type="EMBL" id="EGW34922.1"/>
    </source>
</evidence>
<feature type="transmembrane region" description="Helical" evidence="1">
    <location>
        <begin position="90"/>
        <end position="109"/>
    </location>
</feature>
<dbReference type="PANTHER" id="PTHR28029">
    <property type="entry name" value="PROTEIN ILM1"/>
    <property type="match status" value="1"/>
</dbReference>
<dbReference type="InterPro" id="IPR018815">
    <property type="entry name" value="Incr_loss_mito_DNA_1"/>
</dbReference>
<feature type="transmembrane region" description="Helical" evidence="1">
    <location>
        <begin position="115"/>
        <end position="133"/>
    </location>
</feature>
<dbReference type="Proteomes" id="UP000000709">
    <property type="component" value="Unassembled WGS sequence"/>
</dbReference>
<dbReference type="InParanoid" id="G3AFD2"/>
<protein>
    <submittedName>
        <fullName evidence="2">Uncharacterized protein</fullName>
    </submittedName>
</protein>
<dbReference type="RefSeq" id="XP_007372334.1">
    <property type="nucleotide sequence ID" value="XM_007372272.1"/>
</dbReference>
<evidence type="ECO:0000313" key="3">
    <source>
        <dbReference type="Proteomes" id="UP000000709"/>
    </source>
</evidence>
<feature type="transmembrane region" description="Helical" evidence="1">
    <location>
        <begin position="57"/>
        <end position="78"/>
    </location>
</feature>
<dbReference type="AlphaFoldDB" id="G3AFD2"/>
<dbReference type="KEGG" id="spaa:SPAPADRAFT_131630"/>
<dbReference type="FunCoup" id="G3AFD2">
    <property type="interactions" value="30"/>
</dbReference>
<dbReference type="GeneID" id="18869595"/>
<keyword evidence="3" id="KW-1185">Reference proteome</keyword>
<dbReference type="Pfam" id="PF10311">
    <property type="entry name" value="Ilm1"/>
    <property type="match status" value="1"/>
</dbReference>
<proteinExistence type="predicted"/>
<dbReference type="eggNOG" id="ENOG502RZTE">
    <property type="taxonomic scope" value="Eukaryota"/>
</dbReference>
<reference evidence="2 3" key="1">
    <citation type="journal article" date="2011" name="Proc. Natl. Acad. Sci. U.S.A.">
        <title>Comparative genomics of xylose-fermenting fungi for enhanced biofuel production.</title>
        <authorList>
            <person name="Wohlbach D.J."/>
            <person name="Kuo A."/>
            <person name="Sato T.K."/>
            <person name="Potts K.M."/>
            <person name="Salamov A.A."/>
            <person name="LaButti K.M."/>
            <person name="Sun H."/>
            <person name="Clum A."/>
            <person name="Pangilinan J.L."/>
            <person name="Lindquist E.A."/>
            <person name="Lucas S."/>
            <person name="Lapidus A."/>
            <person name="Jin M."/>
            <person name="Gunawan C."/>
            <person name="Balan V."/>
            <person name="Dale B.E."/>
            <person name="Jeffries T.W."/>
            <person name="Zinkel R."/>
            <person name="Barry K.W."/>
            <person name="Grigoriev I.V."/>
            <person name="Gasch A.P."/>
        </authorList>
    </citation>
    <scope>NUCLEOTIDE SEQUENCE [LARGE SCALE GENOMIC DNA]</scope>
    <source>
        <strain evidence="3">NRRL Y-27907 / 11-Y1</strain>
    </source>
</reference>
<dbReference type="EMBL" id="GL996499">
    <property type="protein sequence ID" value="EGW34922.1"/>
    <property type="molecule type" value="Genomic_DNA"/>
</dbReference>
<dbReference type="OrthoDB" id="5319830at2759"/>
<organism evidence="3">
    <name type="scientific">Spathaspora passalidarum (strain NRRL Y-27907 / 11-Y1)</name>
    <dbReference type="NCBI Taxonomy" id="619300"/>
    <lineage>
        <taxon>Eukaryota</taxon>
        <taxon>Fungi</taxon>
        <taxon>Dikarya</taxon>
        <taxon>Ascomycota</taxon>
        <taxon>Saccharomycotina</taxon>
        <taxon>Pichiomycetes</taxon>
        <taxon>Debaryomycetaceae</taxon>
        <taxon>Spathaspora</taxon>
    </lineage>
</organism>
<keyword evidence="1" id="KW-1133">Transmembrane helix</keyword>
<dbReference type="PANTHER" id="PTHR28029:SF1">
    <property type="entry name" value="PROTEIN ILM1"/>
    <property type="match status" value="1"/>
</dbReference>
<keyword evidence="1" id="KW-0472">Membrane</keyword>